<proteinExistence type="predicted"/>
<accession>A0A545AND0</accession>
<comment type="caution">
    <text evidence="1">The sequence shown here is derived from an EMBL/GenBank/DDBJ whole genome shotgun (WGS) entry which is preliminary data.</text>
</comment>
<keyword evidence="2" id="KW-1185">Reference proteome</keyword>
<dbReference type="EMBL" id="VIRS01000016">
    <property type="protein sequence ID" value="TQS42783.1"/>
    <property type="molecule type" value="Genomic_DNA"/>
</dbReference>
<protein>
    <submittedName>
        <fullName evidence="1">Uncharacterized protein</fullName>
    </submittedName>
</protein>
<organism evidence="1 2">
    <name type="scientific">Cryptosporangium phraense</name>
    <dbReference type="NCBI Taxonomy" id="2593070"/>
    <lineage>
        <taxon>Bacteria</taxon>
        <taxon>Bacillati</taxon>
        <taxon>Actinomycetota</taxon>
        <taxon>Actinomycetes</taxon>
        <taxon>Cryptosporangiales</taxon>
        <taxon>Cryptosporangiaceae</taxon>
        <taxon>Cryptosporangium</taxon>
    </lineage>
</organism>
<gene>
    <name evidence="1" type="ORF">FL583_22225</name>
</gene>
<dbReference type="InParanoid" id="A0A545AND0"/>
<dbReference type="AlphaFoldDB" id="A0A545AND0"/>
<dbReference type="RefSeq" id="WP_142706652.1">
    <property type="nucleotide sequence ID" value="NZ_VIRS01000016.1"/>
</dbReference>
<dbReference type="OrthoDB" id="3399795at2"/>
<sequence>MSIDLYFWKTALLADPDVVMDRLAMDDASVVLPDPAVATFRAQLLTRWPELDDQLSPADADLEAHFVIMQVTYSWDQDAIDEAVALSQRLGVCHYDPQTGDFLVPAGHQPATDHLAGSTALFPWADPEGSPDPELSGTGPLPAWPIWDVATSPRLRPARLTYDGELVTAHRGEQLITRRAAVIVTGAPGHLDPQRLTAALRNELAATHAQFLGIPLADSQRYYAEHLDGEADYPAYILVGGTASILFRHHAFTGHDVLVSTDPAYPVAVAYSRLDEYPDLAALDPTVWNRT</sequence>
<reference evidence="1 2" key="1">
    <citation type="submission" date="2019-07" db="EMBL/GenBank/DDBJ databases">
        <title>Cryptosporangium phraense sp. nov., isolated from plant litter.</title>
        <authorList>
            <person name="Suriyachadkun C."/>
        </authorList>
    </citation>
    <scope>NUCLEOTIDE SEQUENCE [LARGE SCALE GENOMIC DNA]</scope>
    <source>
        <strain evidence="1 2">A-T 5661</strain>
    </source>
</reference>
<dbReference type="Proteomes" id="UP000317982">
    <property type="component" value="Unassembled WGS sequence"/>
</dbReference>
<evidence type="ECO:0000313" key="1">
    <source>
        <dbReference type="EMBL" id="TQS42783.1"/>
    </source>
</evidence>
<name>A0A545AND0_9ACTN</name>
<evidence type="ECO:0000313" key="2">
    <source>
        <dbReference type="Proteomes" id="UP000317982"/>
    </source>
</evidence>